<dbReference type="SUPFAM" id="SSF53474">
    <property type="entry name" value="alpha/beta-Hydrolases"/>
    <property type="match status" value="1"/>
</dbReference>
<dbReference type="EMBL" id="LKCW01000207">
    <property type="protein sequence ID" value="KPM36353.1"/>
    <property type="molecule type" value="Genomic_DNA"/>
</dbReference>
<dbReference type="Pfam" id="PF08386">
    <property type="entry name" value="Abhydrolase_4"/>
    <property type="match status" value="1"/>
</dbReference>
<feature type="domain" description="Peptidase S33 tripeptidyl aminopeptidase-like C-terminal" evidence="2">
    <location>
        <begin position="388"/>
        <end position="481"/>
    </location>
</feature>
<proteinExistence type="predicted"/>
<dbReference type="OrthoDB" id="425534at2759"/>
<organism evidence="3 4">
    <name type="scientific">Neonectria ditissima</name>
    <dbReference type="NCBI Taxonomy" id="78410"/>
    <lineage>
        <taxon>Eukaryota</taxon>
        <taxon>Fungi</taxon>
        <taxon>Dikarya</taxon>
        <taxon>Ascomycota</taxon>
        <taxon>Pezizomycotina</taxon>
        <taxon>Sordariomycetes</taxon>
        <taxon>Hypocreomycetidae</taxon>
        <taxon>Hypocreales</taxon>
        <taxon>Nectriaceae</taxon>
        <taxon>Neonectria</taxon>
    </lineage>
</organism>
<feature type="signal peptide" evidence="1">
    <location>
        <begin position="1"/>
        <end position="19"/>
    </location>
</feature>
<gene>
    <name evidence="3" type="ORF">AK830_g10221</name>
</gene>
<dbReference type="Gene3D" id="3.40.50.1820">
    <property type="entry name" value="alpha/beta hydrolase"/>
    <property type="match status" value="1"/>
</dbReference>
<keyword evidence="4" id="KW-1185">Reference proteome</keyword>
<keyword evidence="1" id="KW-0732">Signal</keyword>
<evidence type="ECO:0000313" key="3">
    <source>
        <dbReference type="EMBL" id="KPM36353.1"/>
    </source>
</evidence>
<feature type="chain" id="PRO_5006135461" description="Peptidase S33 tripeptidyl aminopeptidase-like C-terminal domain-containing protein" evidence="1">
    <location>
        <begin position="20"/>
        <end position="509"/>
    </location>
</feature>
<name>A0A0P7B766_9HYPO</name>
<evidence type="ECO:0000256" key="1">
    <source>
        <dbReference type="SAM" id="SignalP"/>
    </source>
</evidence>
<accession>A0A0P7B766</accession>
<dbReference type="Proteomes" id="UP000050424">
    <property type="component" value="Unassembled WGS sequence"/>
</dbReference>
<reference evidence="3 4" key="1">
    <citation type="submission" date="2015-09" db="EMBL/GenBank/DDBJ databases">
        <title>Draft genome of a European isolate of the apple canker pathogen Neonectria ditissima.</title>
        <authorList>
            <person name="Gomez-Cortecero A."/>
            <person name="Harrison R.J."/>
            <person name="Armitage A.D."/>
        </authorList>
    </citation>
    <scope>NUCLEOTIDE SEQUENCE [LARGE SCALE GENOMIC DNA]</scope>
    <source>
        <strain evidence="3 4">R09/05</strain>
    </source>
</reference>
<dbReference type="InterPro" id="IPR029058">
    <property type="entry name" value="AB_hydrolase_fold"/>
</dbReference>
<dbReference type="InterPro" id="IPR013595">
    <property type="entry name" value="Pept_S33_TAP-like_C"/>
</dbReference>
<evidence type="ECO:0000313" key="4">
    <source>
        <dbReference type="Proteomes" id="UP000050424"/>
    </source>
</evidence>
<dbReference type="STRING" id="78410.A0A0P7B766"/>
<sequence>MLSFLPLSHLLLLLPTAFAESCHQDKIIPNHDIAWKPCEFKSVSSEISCGSLVVPLDYSDPCSNKTIELKLLKVHAVREPSKGSILFNFGGPGVPMHKHLVGRSETMLNLTGGYHNLVTFDPRDKERKSALEKNPFLSGNSSDVARGRIWADSGILAETCRKDQNKTGRYGKHRMILQPRYSPNLIIAGSSYGTVLGATVAAMFPKKMGKVVLDAVSNPYDWYANRDANSYVDADKAFSGFCAYCAAVPKQCALGKDNMTASELEAKVYSLFETLKYSPISVPSSSGGLVINYSKAKRWMHSLLYSPERWVYMVLLLHALLTRDVKTLDSIDKQMVASKTTPFTDDEAVVGIKCSDTFGQTSDMNDILPIAHERLNSSRFSGDIGDFMLMVCAQWKLPAKERYNGDFRVKTKNPMLIINTMYDPVTPLVSARNVSETFEGSVLLQQDSYGHSLLAQASLCTAKAIRAYFVNDKLPSPNTICSTDVAPFSDSPGWKEVFDQMMLTGNDEV</sequence>
<protein>
    <recommendedName>
        <fullName evidence="2">Peptidase S33 tripeptidyl aminopeptidase-like C-terminal domain-containing protein</fullName>
    </recommendedName>
</protein>
<evidence type="ECO:0000259" key="2">
    <source>
        <dbReference type="Pfam" id="PF08386"/>
    </source>
</evidence>
<dbReference type="AlphaFoldDB" id="A0A0P7B766"/>
<comment type="caution">
    <text evidence="3">The sequence shown here is derived from an EMBL/GenBank/DDBJ whole genome shotgun (WGS) entry which is preliminary data.</text>
</comment>